<reference evidence="2 3" key="1">
    <citation type="submission" date="2020-10" db="EMBL/GenBank/DDBJ databases">
        <title>Degradation of 1,4-Dioxane by Xanthobacter sp. YN2, via a Novel Group-2 Soluble Di-Iron Monooxygenase.</title>
        <authorList>
            <person name="Ma F."/>
            <person name="Wang Y."/>
            <person name="Yang J."/>
            <person name="Guo H."/>
            <person name="Su D."/>
            <person name="Yu L."/>
        </authorList>
    </citation>
    <scope>NUCLEOTIDE SEQUENCE [LARGE SCALE GENOMIC DNA]</scope>
    <source>
        <strain evidence="2 3">YN2</strain>
    </source>
</reference>
<evidence type="ECO:0000313" key="2">
    <source>
        <dbReference type="EMBL" id="QRG07672.1"/>
    </source>
</evidence>
<proteinExistence type="predicted"/>
<dbReference type="SMART" id="SM00226">
    <property type="entry name" value="LMWPc"/>
    <property type="match status" value="1"/>
</dbReference>
<dbReference type="KEGG" id="xdi:EZH22_04570"/>
<organism evidence="2 3">
    <name type="scientific">Xanthobacter dioxanivorans</name>
    <dbReference type="NCBI Taxonomy" id="2528964"/>
    <lineage>
        <taxon>Bacteria</taxon>
        <taxon>Pseudomonadati</taxon>
        <taxon>Pseudomonadota</taxon>
        <taxon>Alphaproteobacteria</taxon>
        <taxon>Hyphomicrobiales</taxon>
        <taxon>Xanthobacteraceae</taxon>
        <taxon>Xanthobacter</taxon>
    </lineage>
</organism>
<dbReference type="InterPro" id="IPR023485">
    <property type="entry name" value="Ptyr_pPase"/>
</dbReference>
<protein>
    <recommendedName>
        <fullName evidence="1">Phosphotyrosine protein phosphatase I domain-containing protein</fullName>
    </recommendedName>
</protein>
<name>A0A974SJN8_9HYPH</name>
<dbReference type="InterPro" id="IPR036196">
    <property type="entry name" value="Ptyr_pPase_sf"/>
</dbReference>
<dbReference type="Proteomes" id="UP000596427">
    <property type="component" value="Chromosome"/>
</dbReference>
<evidence type="ECO:0000259" key="1">
    <source>
        <dbReference type="SMART" id="SM00226"/>
    </source>
</evidence>
<dbReference type="Gene3D" id="3.40.50.2300">
    <property type="match status" value="1"/>
</dbReference>
<keyword evidence="3" id="KW-1185">Reference proteome</keyword>
<dbReference type="SUPFAM" id="SSF52788">
    <property type="entry name" value="Phosphotyrosine protein phosphatases I"/>
    <property type="match status" value="1"/>
</dbReference>
<feature type="domain" description="Phosphotyrosine protein phosphatase I" evidence="1">
    <location>
        <begin position="7"/>
        <end position="144"/>
    </location>
</feature>
<evidence type="ECO:0000313" key="3">
    <source>
        <dbReference type="Proteomes" id="UP000596427"/>
    </source>
</evidence>
<dbReference type="AlphaFoldDB" id="A0A974SJN8"/>
<dbReference type="RefSeq" id="WP_203194587.1">
    <property type="nucleotide sequence ID" value="NZ_CP063362.1"/>
</dbReference>
<gene>
    <name evidence="2" type="ORF">EZH22_04570</name>
</gene>
<sequence length="154" mass="15995">MAMTGRPTVLFVCPDNGGLSLLAEAVALKEHPELRVFSAAALTPGAVDPALVACLDAAGIPADGLSAKPAGVFALSGAPRLDVLVTFGDEARRALRRLPLLGLLHLETWHPVAVRHDGAAGWRRAAYRRLLPEIGAAIANLEARIALRLSGAAA</sequence>
<dbReference type="EMBL" id="CP063362">
    <property type="protein sequence ID" value="QRG07672.1"/>
    <property type="molecule type" value="Genomic_DNA"/>
</dbReference>
<accession>A0A974SJN8</accession>